<protein>
    <submittedName>
        <fullName evidence="1">Unannotated protein</fullName>
    </submittedName>
</protein>
<sequence length="129" mass="14026">MIAVVTHLCWQVERTTEACLAGLEQKLESLIGVGCAAEARILAHCPEAIAMHCWINAAGVWRLAGGTQLALGIEAGQRLVVVQRLDGDSRVGLAGRGCFGHCYRLRDMGRLDAWLALPYGHHRTAHQDD</sequence>
<gene>
    <name evidence="1" type="ORF">UFOPK2657_00339</name>
</gene>
<proteinExistence type="predicted"/>
<name>A0A6J6QA25_9ZZZZ</name>
<dbReference type="AlphaFoldDB" id="A0A6J6QA25"/>
<accession>A0A6J6QA25</accession>
<organism evidence="1">
    <name type="scientific">freshwater metagenome</name>
    <dbReference type="NCBI Taxonomy" id="449393"/>
    <lineage>
        <taxon>unclassified sequences</taxon>
        <taxon>metagenomes</taxon>
        <taxon>ecological metagenomes</taxon>
    </lineage>
</organism>
<dbReference type="EMBL" id="CAEZYG010000036">
    <property type="protein sequence ID" value="CAB4707566.1"/>
    <property type="molecule type" value="Genomic_DNA"/>
</dbReference>
<reference evidence="1" key="1">
    <citation type="submission" date="2020-05" db="EMBL/GenBank/DDBJ databases">
        <authorList>
            <person name="Chiriac C."/>
            <person name="Salcher M."/>
            <person name="Ghai R."/>
            <person name="Kavagutti S V."/>
        </authorList>
    </citation>
    <scope>NUCLEOTIDE SEQUENCE</scope>
</reference>
<evidence type="ECO:0000313" key="1">
    <source>
        <dbReference type="EMBL" id="CAB4707566.1"/>
    </source>
</evidence>